<evidence type="ECO:0000256" key="1">
    <source>
        <dbReference type="SAM" id="MobiDB-lite"/>
    </source>
</evidence>
<evidence type="ECO:0000313" key="2">
    <source>
        <dbReference type="EMBL" id="MBT1589525.1"/>
    </source>
</evidence>
<feature type="region of interest" description="Disordered" evidence="1">
    <location>
        <begin position="1"/>
        <end position="39"/>
    </location>
</feature>
<reference evidence="2 3" key="1">
    <citation type="submission" date="2021-05" db="EMBL/GenBank/DDBJ databases">
        <title>Whole genome sequence of Curtobacterium flaccumfaciens pv. flaccumfaciens strain CFBP 8819.</title>
        <authorList>
            <person name="Osdaghi E."/>
            <person name="Taghouti G."/>
            <person name="Portier P."/>
            <person name="Fazliarab A."/>
            <person name="Taghavi S.M."/>
            <person name="Briand M."/>
            <person name="Le-Saux M."/>
            <person name="Jacques M.-A."/>
        </authorList>
    </citation>
    <scope>NUCLEOTIDE SEQUENCE [LARGE SCALE GENOMIC DNA]</scope>
    <source>
        <strain evidence="2 3">CFBP 8819</strain>
    </source>
</reference>
<dbReference type="EMBL" id="JAHEWS010000040">
    <property type="protein sequence ID" value="MBT1589525.1"/>
    <property type="molecule type" value="Genomic_DNA"/>
</dbReference>
<evidence type="ECO:0000313" key="3">
    <source>
        <dbReference type="Proteomes" id="UP001519641"/>
    </source>
</evidence>
<sequence>MADSATNPECLVRADGRDVQPSVALEPTGERDTEDRRRRDVTEHLVGTEPRGECPGALVHGLGWERRTDAVERANEVARLEPAA</sequence>
<name>A0ABS5VJ57_9MICO</name>
<keyword evidence="3" id="KW-1185">Reference proteome</keyword>
<comment type="caution">
    <text evidence="2">The sequence shown here is derived from an EMBL/GenBank/DDBJ whole genome shotgun (WGS) entry which is preliminary data.</text>
</comment>
<gene>
    <name evidence="2" type="ORF">KK097_17055</name>
</gene>
<dbReference type="Proteomes" id="UP001519641">
    <property type="component" value="Unassembled WGS sequence"/>
</dbReference>
<proteinExistence type="predicted"/>
<organism evidence="2 3">
    <name type="scientific">Curtobacterium aurantiacum</name>
    <dbReference type="NCBI Taxonomy" id="3236919"/>
    <lineage>
        <taxon>Bacteria</taxon>
        <taxon>Bacillati</taxon>
        <taxon>Actinomycetota</taxon>
        <taxon>Actinomycetes</taxon>
        <taxon>Micrococcales</taxon>
        <taxon>Microbacteriaceae</taxon>
        <taxon>Curtobacterium</taxon>
    </lineage>
</organism>
<protein>
    <submittedName>
        <fullName evidence="2">Uncharacterized protein</fullName>
    </submittedName>
</protein>
<feature type="compositionally biased region" description="Basic and acidic residues" evidence="1">
    <location>
        <begin position="28"/>
        <end position="39"/>
    </location>
</feature>
<accession>A0ABS5VJ57</accession>
<dbReference type="RefSeq" id="WP_214545545.1">
    <property type="nucleotide sequence ID" value="NZ_JAHEWS010000040.1"/>
</dbReference>